<gene>
    <name evidence="2" type="ORF">MAE01_15590</name>
</gene>
<feature type="compositionally biased region" description="Basic and acidic residues" evidence="1">
    <location>
        <begin position="42"/>
        <end position="54"/>
    </location>
</feature>
<evidence type="ECO:0000313" key="3">
    <source>
        <dbReference type="Proteomes" id="UP000321225"/>
    </source>
</evidence>
<keyword evidence="3" id="KW-1185">Reference proteome</keyword>
<comment type="caution">
    <text evidence="2">The sequence shown here is derived from an EMBL/GenBank/DDBJ whole genome shotgun (WGS) entry which is preliminary data.</text>
</comment>
<proteinExistence type="predicted"/>
<sequence>MIGGQLGSQRQLVEIAGDPPLADPVGIDERLRTQQRRGHGIRTVDTRETQRDETVGTEARQGVRDRVGALGHPEHEKAAERREHTVIACDRTQQGLAYAAPQGVIRLFSPQPPQRFGAVIGRVQIGGERGDMSGIGDGRKGV</sequence>
<name>A0A511AG67_9MICO</name>
<dbReference type="AlphaFoldDB" id="A0A511AG67"/>
<accession>A0A511AG67</accession>
<evidence type="ECO:0000313" key="2">
    <source>
        <dbReference type="EMBL" id="GEK86383.1"/>
    </source>
</evidence>
<organism evidence="2 3">
    <name type="scientific">Microbacterium aerolatum</name>
    <dbReference type="NCBI Taxonomy" id="153731"/>
    <lineage>
        <taxon>Bacteria</taxon>
        <taxon>Bacillati</taxon>
        <taxon>Actinomycetota</taxon>
        <taxon>Actinomycetes</taxon>
        <taxon>Micrococcales</taxon>
        <taxon>Microbacteriaceae</taxon>
        <taxon>Microbacterium</taxon>
    </lineage>
</organism>
<feature type="region of interest" description="Disordered" evidence="1">
    <location>
        <begin position="32"/>
        <end position="82"/>
    </location>
</feature>
<protein>
    <submittedName>
        <fullName evidence="2">Uncharacterized protein</fullName>
    </submittedName>
</protein>
<evidence type="ECO:0000256" key="1">
    <source>
        <dbReference type="SAM" id="MobiDB-lite"/>
    </source>
</evidence>
<reference evidence="2 3" key="1">
    <citation type="submission" date="2019-07" db="EMBL/GenBank/DDBJ databases">
        <title>Whole genome shotgun sequence of Microbacterium aerolatum NBRC 103071.</title>
        <authorList>
            <person name="Hosoyama A."/>
            <person name="Uohara A."/>
            <person name="Ohji S."/>
            <person name="Ichikawa N."/>
        </authorList>
    </citation>
    <scope>NUCLEOTIDE SEQUENCE [LARGE SCALE GENOMIC DNA]</scope>
    <source>
        <strain evidence="2 3">NBRC 103071</strain>
    </source>
</reference>
<dbReference type="EMBL" id="BJUW01000006">
    <property type="protein sequence ID" value="GEK86383.1"/>
    <property type="molecule type" value="Genomic_DNA"/>
</dbReference>
<feature type="compositionally biased region" description="Basic and acidic residues" evidence="1">
    <location>
        <begin position="61"/>
        <end position="82"/>
    </location>
</feature>
<dbReference type="Proteomes" id="UP000321225">
    <property type="component" value="Unassembled WGS sequence"/>
</dbReference>